<dbReference type="InterPro" id="IPR036397">
    <property type="entry name" value="RNaseH_sf"/>
</dbReference>
<dbReference type="SUPFAM" id="SSF53098">
    <property type="entry name" value="Ribonuclease H-like"/>
    <property type="match status" value="1"/>
</dbReference>
<dbReference type="InterPro" id="IPR048020">
    <property type="entry name" value="Transpos_IS3"/>
</dbReference>
<dbReference type="PROSITE" id="PS50994">
    <property type="entry name" value="INTEGRASE"/>
    <property type="match status" value="1"/>
</dbReference>
<reference evidence="2 5" key="1">
    <citation type="journal article" date="2013" name="Genome Announc.">
        <title>Draft Genome Sequence of Desulfotignum phosphitoxidans DSM 13687 Strain FiPS-3.</title>
        <authorList>
            <person name="Poehlein A."/>
            <person name="Daniel R."/>
            <person name="Simeonova D.D."/>
        </authorList>
    </citation>
    <scope>NUCLEOTIDE SEQUENCE [LARGE SCALE GENOMIC DNA]</scope>
    <source>
        <strain evidence="2 5">DSM 13687</strain>
    </source>
</reference>
<comment type="caution">
    <text evidence="2">The sequence shown here is derived from an EMBL/GenBank/DDBJ whole genome shotgun (WGS) entry which is preliminary data.</text>
</comment>
<dbReference type="GO" id="GO:0015074">
    <property type="term" value="P:DNA integration"/>
    <property type="evidence" value="ECO:0007669"/>
    <property type="project" value="InterPro"/>
</dbReference>
<dbReference type="InterPro" id="IPR025948">
    <property type="entry name" value="HTH-like_dom"/>
</dbReference>
<gene>
    <name evidence="2" type="primary">istA</name>
    <name evidence="2" type="ORF">Dpo_19c00070</name>
    <name evidence="4" type="ORF">Dpo_1c08900</name>
    <name evidence="3" type="ORF">Dpo_6c00480</name>
</gene>
<dbReference type="AlphaFoldDB" id="S0FZ68"/>
<dbReference type="GO" id="GO:0003676">
    <property type="term" value="F:nucleic acid binding"/>
    <property type="evidence" value="ECO:0007669"/>
    <property type="project" value="InterPro"/>
</dbReference>
<evidence type="ECO:0000313" key="4">
    <source>
        <dbReference type="EMBL" id="EMS81748.1"/>
    </source>
</evidence>
<dbReference type="Pfam" id="PF13276">
    <property type="entry name" value="HTH_21"/>
    <property type="match status" value="1"/>
</dbReference>
<sequence length="235" mass="27962">MDLIDRQHTKTPFYGNRRLVAYLNTLGYNVNRKRVRRLMQLMRIEAIYPKPQLSRRDKTHKIYPYLLREVRIERPDQVWSTDITYIKIGNGFVYLTAVMDWYSRYVLSWRLSNTLENSFCVEALEESLVISQPEIFNTDQGSQYTAINFLTVLEKRNILISMDSKGRALDNVFVERLWRAVKYEDVYLKDYQTMNDAYRSLKAYMNFYNNERLHQSLKYGVPRASYPKACATVSL</sequence>
<feature type="domain" description="Integrase catalytic" evidence="1">
    <location>
        <begin position="71"/>
        <end position="230"/>
    </location>
</feature>
<dbReference type="Gene3D" id="3.30.420.10">
    <property type="entry name" value="Ribonuclease H-like superfamily/Ribonuclease H"/>
    <property type="match status" value="1"/>
</dbReference>
<evidence type="ECO:0000259" key="1">
    <source>
        <dbReference type="PROSITE" id="PS50994"/>
    </source>
</evidence>
<dbReference type="EMBL" id="APJX01000006">
    <property type="protein sequence ID" value="EMS78849.1"/>
    <property type="molecule type" value="Genomic_DNA"/>
</dbReference>
<organism evidence="2 5">
    <name type="scientific">Desulfotignum phosphitoxidans DSM 13687</name>
    <dbReference type="NCBI Taxonomy" id="1286635"/>
    <lineage>
        <taxon>Bacteria</taxon>
        <taxon>Pseudomonadati</taxon>
        <taxon>Thermodesulfobacteriota</taxon>
        <taxon>Desulfobacteria</taxon>
        <taxon>Desulfobacterales</taxon>
        <taxon>Desulfobacteraceae</taxon>
        <taxon>Desulfotignum</taxon>
    </lineage>
</organism>
<dbReference type="InterPro" id="IPR012337">
    <property type="entry name" value="RNaseH-like_sf"/>
</dbReference>
<evidence type="ECO:0000313" key="3">
    <source>
        <dbReference type="EMBL" id="EMS78849.1"/>
    </source>
</evidence>
<keyword evidence="5" id="KW-1185">Reference proteome</keyword>
<evidence type="ECO:0000313" key="5">
    <source>
        <dbReference type="Proteomes" id="UP000014216"/>
    </source>
</evidence>
<proteinExistence type="predicted"/>
<dbReference type="EMBL" id="APJX01000019">
    <property type="protein sequence ID" value="EMS77232.1"/>
    <property type="molecule type" value="Genomic_DNA"/>
</dbReference>
<name>S0FZ68_9BACT</name>
<dbReference type="PANTHER" id="PTHR46889">
    <property type="entry name" value="TRANSPOSASE INSF FOR INSERTION SEQUENCE IS3B-RELATED"/>
    <property type="match status" value="1"/>
</dbReference>
<dbReference type="InterPro" id="IPR050900">
    <property type="entry name" value="Transposase_IS3/IS150/IS904"/>
</dbReference>
<accession>S0FZ68</accession>
<dbReference type="Pfam" id="PF00665">
    <property type="entry name" value="rve"/>
    <property type="match status" value="1"/>
</dbReference>
<protein>
    <submittedName>
        <fullName evidence="2 3">Transposase</fullName>
    </submittedName>
</protein>
<dbReference type="Proteomes" id="UP000014216">
    <property type="component" value="Unassembled WGS sequence"/>
</dbReference>
<dbReference type="InterPro" id="IPR001584">
    <property type="entry name" value="Integrase_cat-core"/>
</dbReference>
<dbReference type="NCBIfam" id="NF033516">
    <property type="entry name" value="transpos_IS3"/>
    <property type="match status" value="1"/>
</dbReference>
<dbReference type="PATRIC" id="fig|1286635.3.peg.2914"/>
<dbReference type="EMBL" id="APJX01000001">
    <property type="protein sequence ID" value="EMS81748.1"/>
    <property type="molecule type" value="Genomic_DNA"/>
</dbReference>
<evidence type="ECO:0000313" key="2">
    <source>
        <dbReference type="EMBL" id="EMS77232.1"/>
    </source>
</evidence>
<dbReference type="PANTHER" id="PTHR46889:SF4">
    <property type="entry name" value="TRANSPOSASE INSO FOR INSERTION SEQUENCE ELEMENT IS911B-RELATED"/>
    <property type="match status" value="1"/>
</dbReference>